<protein>
    <recommendedName>
        <fullName evidence="1">Formyl transferase N-terminal domain-containing protein</fullName>
    </recommendedName>
</protein>
<dbReference type="Pfam" id="PF00551">
    <property type="entry name" value="Formyl_trans_N"/>
    <property type="match status" value="1"/>
</dbReference>
<reference evidence="2" key="1">
    <citation type="submission" date="2022-11" db="EMBL/GenBank/DDBJ databases">
        <title>Chromosomal genome sequence assembly and mating type (MAT) locus characterization of the leprose asexual lichenized fungus Lepraria neglecta (Nyl.) Erichsen.</title>
        <authorList>
            <person name="Allen J.L."/>
            <person name="Pfeffer B."/>
        </authorList>
    </citation>
    <scope>NUCLEOTIDE SEQUENCE</scope>
    <source>
        <strain evidence="2">Allen 5258</strain>
    </source>
</reference>
<sequence length="114" mass="13128">MTVEQMKLHFGMIVETVSNINDQAFLDNLQVHHIDAGICYQRFCSSIINFFSYPRILLNLHLGILPAYRGVIKAFRSMMNNEREFGYSLHHINEDDDSGAVIDIRSHPIDYGNL</sequence>
<dbReference type="Gene3D" id="3.40.50.170">
    <property type="entry name" value="Formyl transferase, N-terminal domain"/>
    <property type="match status" value="1"/>
</dbReference>
<dbReference type="AlphaFoldDB" id="A0AAD9Z423"/>
<dbReference type="SUPFAM" id="SSF53328">
    <property type="entry name" value="Formyltransferase"/>
    <property type="match status" value="1"/>
</dbReference>
<dbReference type="Proteomes" id="UP001276659">
    <property type="component" value="Unassembled WGS sequence"/>
</dbReference>
<proteinExistence type="predicted"/>
<dbReference type="InterPro" id="IPR002376">
    <property type="entry name" value="Formyl_transf_N"/>
</dbReference>
<comment type="caution">
    <text evidence="2">The sequence shown here is derived from an EMBL/GenBank/DDBJ whole genome shotgun (WGS) entry which is preliminary data.</text>
</comment>
<feature type="domain" description="Formyl transferase N-terminal" evidence="1">
    <location>
        <begin position="23"/>
        <end position="109"/>
    </location>
</feature>
<evidence type="ECO:0000313" key="3">
    <source>
        <dbReference type="Proteomes" id="UP001276659"/>
    </source>
</evidence>
<name>A0AAD9Z423_9LECA</name>
<accession>A0AAD9Z423</accession>
<gene>
    <name evidence="2" type="ORF">OEA41_009700</name>
</gene>
<keyword evidence="3" id="KW-1185">Reference proteome</keyword>
<evidence type="ECO:0000259" key="1">
    <source>
        <dbReference type="Pfam" id="PF00551"/>
    </source>
</evidence>
<dbReference type="InterPro" id="IPR036477">
    <property type="entry name" value="Formyl_transf_N_sf"/>
</dbReference>
<dbReference type="EMBL" id="JASNWA010000009">
    <property type="protein sequence ID" value="KAK3170313.1"/>
    <property type="molecule type" value="Genomic_DNA"/>
</dbReference>
<evidence type="ECO:0000313" key="2">
    <source>
        <dbReference type="EMBL" id="KAK3170313.1"/>
    </source>
</evidence>
<organism evidence="2 3">
    <name type="scientific">Lepraria neglecta</name>
    <dbReference type="NCBI Taxonomy" id="209136"/>
    <lineage>
        <taxon>Eukaryota</taxon>
        <taxon>Fungi</taxon>
        <taxon>Dikarya</taxon>
        <taxon>Ascomycota</taxon>
        <taxon>Pezizomycotina</taxon>
        <taxon>Lecanoromycetes</taxon>
        <taxon>OSLEUM clade</taxon>
        <taxon>Lecanoromycetidae</taxon>
        <taxon>Lecanorales</taxon>
        <taxon>Lecanorineae</taxon>
        <taxon>Stereocaulaceae</taxon>
        <taxon>Lepraria</taxon>
    </lineage>
</organism>